<proteinExistence type="predicted"/>
<evidence type="ECO:0000313" key="1">
    <source>
        <dbReference type="EMBL" id="CAA7263961.1"/>
    </source>
</evidence>
<dbReference type="EMBL" id="CACVBS010000042">
    <property type="protein sequence ID" value="CAA7263961.1"/>
    <property type="molecule type" value="Genomic_DNA"/>
</dbReference>
<dbReference type="AlphaFoldDB" id="A0A8S0VZQ4"/>
<dbReference type="Proteomes" id="UP000467700">
    <property type="component" value="Unassembled WGS sequence"/>
</dbReference>
<accession>A0A8S0VZQ4</accession>
<sequence>MSTEPPEYVEIPTLYDDTHRGRWTYAPDIASVGNKPNLTGFLEHHDPATDGSFSIWFGLLTDLIGQQALYESIPEAYRPPLDMNDADVAVTFSARGEPPRKATGSIIMPVILDNAETNTQFRIKLYSLVVPGLQTGMFIGSQTAQPYLREVEDLPLGGYLWGFEFMRGEATIVDYLG</sequence>
<dbReference type="OrthoDB" id="5378863at2759"/>
<name>A0A8S0VZQ4_CYCAE</name>
<reference evidence="1 2" key="1">
    <citation type="submission" date="2020-01" db="EMBL/GenBank/DDBJ databases">
        <authorList>
            <person name="Gupta K D."/>
        </authorList>
    </citation>
    <scope>NUCLEOTIDE SEQUENCE [LARGE SCALE GENOMIC DNA]</scope>
</reference>
<evidence type="ECO:0000313" key="2">
    <source>
        <dbReference type="Proteomes" id="UP000467700"/>
    </source>
</evidence>
<organism evidence="1 2">
    <name type="scientific">Cyclocybe aegerita</name>
    <name type="common">Black poplar mushroom</name>
    <name type="synonym">Agrocybe aegerita</name>
    <dbReference type="NCBI Taxonomy" id="1973307"/>
    <lineage>
        <taxon>Eukaryota</taxon>
        <taxon>Fungi</taxon>
        <taxon>Dikarya</taxon>
        <taxon>Basidiomycota</taxon>
        <taxon>Agaricomycotina</taxon>
        <taxon>Agaricomycetes</taxon>
        <taxon>Agaricomycetidae</taxon>
        <taxon>Agaricales</taxon>
        <taxon>Agaricineae</taxon>
        <taxon>Bolbitiaceae</taxon>
        <taxon>Cyclocybe</taxon>
    </lineage>
</organism>
<comment type="caution">
    <text evidence="1">The sequence shown here is derived from an EMBL/GenBank/DDBJ whole genome shotgun (WGS) entry which is preliminary data.</text>
</comment>
<keyword evidence="2" id="KW-1185">Reference proteome</keyword>
<gene>
    <name evidence="1" type="ORF">AAE3_LOCUS6168</name>
</gene>
<protein>
    <submittedName>
        <fullName evidence="1">Uncharacterized protein</fullName>
    </submittedName>
</protein>